<gene>
    <name evidence="3" type="ORF">OD355_11485</name>
</gene>
<dbReference type="PANTHER" id="PTHR38102">
    <property type="entry name" value="PERIPLASMIC CHAPERONE SPY"/>
    <property type="match status" value="1"/>
</dbReference>
<dbReference type="InterPro" id="IPR052211">
    <property type="entry name" value="Cpx_auxiliary_protein"/>
</dbReference>
<evidence type="ECO:0000313" key="3">
    <source>
        <dbReference type="EMBL" id="MCU7695140.1"/>
    </source>
</evidence>
<keyword evidence="4" id="KW-1185">Reference proteome</keyword>
<dbReference type="Proteomes" id="UP001209317">
    <property type="component" value="Unassembled WGS sequence"/>
</dbReference>
<evidence type="ECO:0000256" key="1">
    <source>
        <dbReference type="SAM" id="MobiDB-lite"/>
    </source>
</evidence>
<organism evidence="3 4">
    <name type="scientific">Haoranjiania flava</name>
    <dbReference type="NCBI Taxonomy" id="1856322"/>
    <lineage>
        <taxon>Bacteria</taxon>
        <taxon>Pseudomonadati</taxon>
        <taxon>Bacteroidota</taxon>
        <taxon>Chitinophagia</taxon>
        <taxon>Chitinophagales</taxon>
        <taxon>Chitinophagaceae</taxon>
        <taxon>Haoranjiania</taxon>
    </lineage>
</organism>
<keyword evidence="2" id="KW-0732">Signal</keyword>
<name>A0AAE3IN87_9BACT</name>
<dbReference type="PANTHER" id="PTHR38102:SF1">
    <property type="entry name" value="PERIPLASMIC CHAPERONE SPY"/>
    <property type="match status" value="1"/>
</dbReference>
<dbReference type="GO" id="GO:0051082">
    <property type="term" value="F:unfolded protein binding"/>
    <property type="evidence" value="ECO:0007669"/>
    <property type="project" value="TreeGrafter"/>
</dbReference>
<feature type="compositionally biased region" description="Polar residues" evidence="1">
    <location>
        <begin position="184"/>
        <end position="194"/>
    </location>
</feature>
<protein>
    <submittedName>
        <fullName evidence="3">Spy/CpxP family protein refolding chaperone</fullName>
    </submittedName>
</protein>
<comment type="caution">
    <text evidence="3">The sequence shown here is derived from an EMBL/GenBank/DDBJ whole genome shotgun (WGS) entry which is preliminary data.</text>
</comment>
<proteinExistence type="predicted"/>
<dbReference type="EMBL" id="JAOTPL010000019">
    <property type="protein sequence ID" value="MCU7695140.1"/>
    <property type="molecule type" value="Genomic_DNA"/>
</dbReference>
<sequence>MKKILFAALATVLLAGAATAQQRQKQMPPMRDGQETREMRRNKMFKDLDLTKTQQKQLNALRATHIEQRNKIRADKSLTEQQKMQALEDLQKNMMEQHRAILTPGQRARLDERMQEYSARGQKAPNNWQQLTPAQQAQVRDLNELYNDKAKEIKDNTFLSKDAKQQQLRELQNQKRKAMDNILTPEQKQNMQNGNKEKRNNPDRRSNKNRPNLVS</sequence>
<feature type="signal peptide" evidence="2">
    <location>
        <begin position="1"/>
        <end position="20"/>
    </location>
</feature>
<feature type="compositionally biased region" description="Basic and acidic residues" evidence="1">
    <location>
        <begin position="195"/>
        <end position="206"/>
    </location>
</feature>
<feature type="chain" id="PRO_5042268601" evidence="2">
    <location>
        <begin position="21"/>
        <end position="215"/>
    </location>
</feature>
<evidence type="ECO:0000313" key="4">
    <source>
        <dbReference type="Proteomes" id="UP001209317"/>
    </source>
</evidence>
<reference evidence="3" key="1">
    <citation type="submission" date="2022-10" db="EMBL/GenBank/DDBJ databases">
        <authorList>
            <person name="Kim H.S."/>
            <person name="Kim J.-S."/>
            <person name="Suh M.K."/>
            <person name="Eom M.K."/>
            <person name="Lee J.-S."/>
        </authorList>
    </citation>
    <scope>NUCLEOTIDE SEQUENCE</scope>
    <source>
        <strain evidence="3">LIP-5</strain>
    </source>
</reference>
<accession>A0AAE3IN87</accession>
<evidence type="ECO:0000256" key="2">
    <source>
        <dbReference type="SAM" id="SignalP"/>
    </source>
</evidence>
<dbReference type="AlphaFoldDB" id="A0AAE3IN87"/>
<dbReference type="RefSeq" id="WP_263038627.1">
    <property type="nucleotide sequence ID" value="NZ_JAOTPL010000019.1"/>
</dbReference>
<dbReference type="GO" id="GO:0030288">
    <property type="term" value="C:outer membrane-bounded periplasmic space"/>
    <property type="evidence" value="ECO:0007669"/>
    <property type="project" value="TreeGrafter"/>
</dbReference>
<feature type="region of interest" description="Disordered" evidence="1">
    <location>
        <begin position="167"/>
        <end position="215"/>
    </location>
</feature>